<dbReference type="AlphaFoldDB" id="E6TRG7"/>
<sequence precursor="true">MIKRIGFLLLILTTTIGGTGCMGKSTEEKMLEYLEETYNEEFEIEFVNKGGGGLFSSSSSSENAVAHLKSNPDIVFTIRENKNKTSFNDSYLLARWGKELEDKLQLKASEHLPDNSEYRITLRATPDKYDSSMVNKSVDDFILHSDGDVTVTLVVAIKTNEKPSVSEYSEEIYHLYELIKDVSSKRYAVSVGFVDEKDDISNYMTNVFVNNIGWDNLNAKVYGVLNLNNTQNVSNYESVIDYFRQIEE</sequence>
<proteinExistence type="predicted"/>
<dbReference type="KEGG" id="bco:Bcell_3556"/>
<dbReference type="eggNOG" id="ENOG503245N">
    <property type="taxonomic scope" value="Bacteria"/>
</dbReference>
<organism evidence="1 2">
    <name type="scientific">Evansella cellulosilytica (strain ATCC 21833 / DSM 2522 / FERM P-1141 / JCM 9156 / N-4)</name>
    <name type="common">Bacillus cellulosilyticus</name>
    <dbReference type="NCBI Taxonomy" id="649639"/>
    <lineage>
        <taxon>Bacteria</taxon>
        <taxon>Bacillati</taxon>
        <taxon>Bacillota</taxon>
        <taxon>Bacilli</taxon>
        <taxon>Bacillales</taxon>
        <taxon>Bacillaceae</taxon>
        <taxon>Evansella</taxon>
    </lineage>
</organism>
<dbReference type="EMBL" id="CP002394">
    <property type="protein sequence ID" value="ADU31797.1"/>
    <property type="molecule type" value="Genomic_DNA"/>
</dbReference>
<evidence type="ECO:0000313" key="1">
    <source>
        <dbReference type="EMBL" id="ADU31797.1"/>
    </source>
</evidence>
<evidence type="ECO:0008006" key="3">
    <source>
        <dbReference type="Google" id="ProtNLM"/>
    </source>
</evidence>
<reference evidence="1 2" key="1">
    <citation type="submission" date="2010-12" db="EMBL/GenBank/DDBJ databases">
        <title>Complete sequence of Bacillus cellulosilyticus DSM 2522.</title>
        <authorList>
            <consortium name="US DOE Joint Genome Institute"/>
            <person name="Lucas S."/>
            <person name="Copeland A."/>
            <person name="Lapidus A."/>
            <person name="Cheng J.-F."/>
            <person name="Bruce D."/>
            <person name="Goodwin L."/>
            <person name="Pitluck S."/>
            <person name="Chertkov O."/>
            <person name="Detter J.C."/>
            <person name="Han C."/>
            <person name="Tapia R."/>
            <person name="Land M."/>
            <person name="Hauser L."/>
            <person name="Jeffries C."/>
            <person name="Kyrpides N."/>
            <person name="Ivanova N."/>
            <person name="Mikhailova N."/>
            <person name="Brumm P."/>
            <person name="Mead D."/>
            <person name="Woyke T."/>
        </authorList>
    </citation>
    <scope>NUCLEOTIDE SEQUENCE [LARGE SCALE GENOMIC DNA]</scope>
    <source>
        <strain evidence="2">ATCC 21833 / DSM 2522 / FERM P-1141 / JCM 9156 / N-4</strain>
    </source>
</reference>
<keyword evidence="2" id="KW-1185">Reference proteome</keyword>
<protein>
    <recommendedName>
        <fullName evidence="3">Lipoprotein</fullName>
    </recommendedName>
</protein>
<name>E6TRG7_EVAC2</name>
<accession>E6TRG7</accession>
<evidence type="ECO:0000313" key="2">
    <source>
        <dbReference type="Proteomes" id="UP000001401"/>
    </source>
</evidence>
<dbReference type="PROSITE" id="PS51257">
    <property type="entry name" value="PROKAR_LIPOPROTEIN"/>
    <property type="match status" value="1"/>
</dbReference>
<dbReference type="HOGENOM" id="CLU_1114089_0_0_9"/>
<gene>
    <name evidence="1" type="ordered locus">Bcell_3556</name>
</gene>
<dbReference type="Proteomes" id="UP000001401">
    <property type="component" value="Chromosome"/>
</dbReference>
<dbReference type="OrthoDB" id="2832951at2"/>
<dbReference type="STRING" id="649639.Bcell_3556"/>